<name>A0ABT1M6C9_9MYCO</name>
<gene>
    <name evidence="3" type="ORF">NM203_21300</name>
</gene>
<dbReference type="InterPro" id="IPR036514">
    <property type="entry name" value="SGNH_hydro_sf"/>
</dbReference>
<accession>A0ABT1M6C9</accession>
<dbReference type="PANTHER" id="PTHR37981:SF1">
    <property type="entry name" value="SGNH HYDROLASE-TYPE ESTERASE DOMAIN-CONTAINING PROTEIN"/>
    <property type="match status" value="1"/>
</dbReference>
<dbReference type="CDD" id="cd01823">
    <property type="entry name" value="SEST_like"/>
    <property type="match status" value="1"/>
</dbReference>
<dbReference type="Pfam" id="PF13472">
    <property type="entry name" value="Lipase_GDSL_2"/>
    <property type="match status" value="1"/>
</dbReference>
<dbReference type="PROSITE" id="PS51257">
    <property type="entry name" value="PROKAR_LIPOPROTEIN"/>
    <property type="match status" value="1"/>
</dbReference>
<dbReference type="EMBL" id="JANDBD010000009">
    <property type="protein sequence ID" value="MCP9274734.1"/>
    <property type="molecule type" value="Genomic_DNA"/>
</dbReference>
<feature type="domain" description="SGNH hydrolase-type esterase" evidence="2">
    <location>
        <begin position="44"/>
        <end position="280"/>
    </location>
</feature>
<dbReference type="Gene3D" id="3.40.50.1110">
    <property type="entry name" value="SGNH hydrolase"/>
    <property type="match status" value="1"/>
</dbReference>
<feature type="signal peptide" evidence="1">
    <location>
        <begin position="1"/>
        <end position="19"/>
    </location>
</feature>
<keyword evidence="4" id="KW-1185">Reference proteome</keyword>
<reference evidence="3 4" key="1">
    <citation type="submission" date="2022-06" db="EMBL/GenBank/DDBJ databases">
        <title>Mycolicibacterium sp. CAU 1645 isolated from seawater.</title>
        <authorList>
            <person name="Kim W."/>
        </authorList>
    </citation>
    <scope>NUCLEOTIDE SEQUENCE [LARGE SCALE GENOMIC DNA]</scope>
    <source>
        <strain evidence="3 4">CAU 1645</strain>
    </source>
</reference>
<dbReference type="InterPro" id="IPR013830">
    <property type="entry name" value="SGNH_hydro"/>
</dbReference>
<dbReference type="Proteomes" id="UP001651690">
    <property type="component" value="Unassembled WGS sequence"/>
</dbReference>
<evidence type="ECO:0000256" key="1">
    <source>
        <dbReference type="SAM" id="SignalP"/>
    </source>
</evidence>
<keyword evidence="1" id="KW-0732">Signal</keyword>
<dbReference type="PANTHER" id="PTHR37981">
    <property type="entry name" value="LIPASE 2"/>
    <property type="match status" value="1"/>
</dbReference>
<keyword evidence="3" id="KW-0378">Hydrolase</keyword>
<feature type="chain" id="PRO_5045095139" evidence="1">
    <location>
        <begin position="20"/>
        <end position="298"/>
    </location>
</feature>
<dbReference type="RefSeq" id="WP_255062415.1">
    <property type="nucleotide sequence ID" value="NZ_JANDBD010000009.1"/>
</dbReference>
<proteinExistence type="predicted"/>
<dbReference type="GO" id="GO:0016787">
    <property type="term" value="F:hydrolase activity"/>
    <property type="evidence" value="ECO:0007669"/>
    <property type="project" value="UniProtKB-KW"/>
</dbReference>
<evidence type="ECO:0000313" key="4">
    <source>
        <dbReference type="Proteomes" id="UP001651690"/>
    </source>
</evidence>
<dbReference type="InterPro" id="IPR037460">
    <property type="entry name" value="SEST-like"/>
</dbReference>
<organism evidence="3 4">
    <name type="scientific">Mycolicibacterium arenosum</name>
    <dbReference type="NCBI Taxonomy" id="2952157"/>
    <lineage>
        <taxon>Bacteria</taxon>
        <taxon>Bacillati</taxon>
        <taxon>Actinomycetota</taxon>
        <taxon>Actinomycetes</taxon>
        <taxon>Mycobacteriales</taxon>
        <taxon>Mycobacteriaceae</taxon>
        <taxon>Mycolicibacterium</taxon>
    </lineage>
</organism>
<evidence type="ECO:0000313" key="3">
    <source>
        <dbReference type="EMBL" id="MCP9274734.1"/>
    </source>
</evidence>
<dbReference type="SUPFAM" id="SSF52266">
    <property type="entry name" value="SGNH hydrolase"/>
    <property type="match status" value="1"/>
</dbReference>
<evidence type="ECO:0000259" key="2">
    <source>
        <dbReference type="Pfam" id="PF13472"/>
    </source>
</evidence>
<protein>
    <submittedName>
        <fullName evidence="3">SGNH/GDSL hydrolase family protein</fullName>
    </submittedName>
</protein>
<sequence length="298" mass="30441">MRTRIISGLAAVATLTACAPGPAPTPPAPPPTPAPAATGPSYVAMGDSAAAAPLVPSQGTPTGCLKSTNNYPSVLARRIGAVSFTDVTCSGARTEDLLSRSQPTHSGPVPPQLDAVRADTRLVTITVGGNDVDLSAKAASCLRRSPGGEPCSAGFVADGVDTVSEAIEAGAAEWADLIGAVRAKAPDARIVLVGYGSYIRPQGCFPDEPINPVDATYFAAKLDELDSRQQQLASDAGVDYFDPRPLSAGRDLCADPAERYFEGFRPVNPAAPLHPNGKGANAFGTALADYVTSGRPGS</sequence>
<comment type="caution">
    <text evidence="3">The sequence shown here is derived from an EMBL/GenBank/DDBJ whole genome shotgun (WGS) entry which is preliminary data.</text>
</comment>